<dbReference type="EMBL" id="JAMKFB020000009">
    <property type="protein sequence ID" value="KAL0183510.1"/>
    <property type="molecule type" value="Genomic_DNA"/>
</dbReference>
<reference evidence="1 2" key="1">
    <citation type="submission" date="2024-05" db="EMBL/GenBank/DDBJ databases">
        <title>Genome sequencing and assembly of Indian major carp, Cirrhinus mrigala (Hamilton, 1822).</title>
        <authorList>
            <person name="Mohindra V."/>
            <person name="Chowdhury L.M."/>
            <person name="Lal K."/>
            <person name="Jena J.K."/>
        </authorList>
    </citation>
    <scope>NUCLEOTIDE SEQUENCE [LARGE SCALE GENOMIC DNA]</scope>
    <source>
        <strain evidence="1">CM1030</strain>
        <tissue evidence="1">Blood</tissue>
    </source>
</reference>
<comment type="caution">
    <text evidence="1">The sequence shown here is derived from an EMBL/GenBank/DDBJ whole genome shotgun (WGS) entry which is preliminary data.</text>
</comment>
<dbReference type="Proteomes" id="UP001529510">
    <property type="component" value="Unassembled WGS sequence"/>
</dbReference>
<name>A0ABD0QB80_CIRMR</name>
<dbReference type="Gene3D" id="3.30.70.1820">
    <property type="entry name" value="L1 transposable element, RRM domain"/>
    <property type="match status" value="1"/>
</dbReference>
<evidence type="ECO:0000313" key="2">
    <source>
        <dbReference type="Proteomes" id="UP001529510"/>
    </source>
</evidence>
<proteinExistence type="predicted"/>
<gene>
    <name evidence="1" type="ORF">M9458_019206</name>
</gene>
<keyword evidence="2" id="KW-1185">Reference proteome</keyword>
<dbReference type="AlphaFoldDB" id="A0ABD0QB80"/>
<protein>
    <submittedName>
        <fullName evidence="1">Uncharacterized protein</fullName>
    </submittedName>
</protein>
<accession>A0ABD0QB80</accession>
<feature type="non-terminal residue" evidence="1">
    <location>
        <position position="84"/>
    </location>
</feature>
<evidence type="ECO:0000313" key="1">
    <source>
        <dbReference type="EMBL" id="KAL0183510.1"/>
    </source>
</evidence>
<organism evidence="1 2">
    <name type="scientific">Cirrhinus mrigala</name>
    <name type="common">Mrigala</name>
    <dbReference type="NCBI Taxonomy" id="683832"/>
    <lineage>
        <taxon>Eukaryota</taxon>
        <taxon>Metazoa</taxon>
        <taxon>Chordata</taxon>
        <taxon>Craniata</taxon>
        <taxon>Vertebrata</taxon>
        <taxon>Euteleostomi</taxon>
        <taxon>Actinopterygii</taxon>
        <taxon>Neopterygii</taxon>
        <taxon>Teleostei</taxon>
        <taxon>Ostariophysi</taxon>
        <taxon>Cypriniformes</taxon>
        <taxon>Cyprinidae</taxon>
        <taxon>Labeoninae</taxon>
        <taxon>Labeonini</taxon>
        <taxon>Cirrhinus</taxon>
    </lineage>
</organism>
<sequence>MGKKPRPVIIRLHYYQQKELIIREARAKRGKLVYQGSPVAIYKDYAPEVATHALNTNPLWRSYITLVSSQLSFPARLFIWTKDR</sequence>